<accession>A0A101EQP0</accession>
<dbReference type="EMBL" id="LGFG01000067">
    <property type="protein sequence ID" value="KUK22985.1"/>
    <property type="molecule type" value="Genomic_DNA"/>
</dbReference>
<dbReference type="OMA" id="REITICP"/>
<dbReference type="RefSeq" id="WP_004081534.1">
    <property type="nucleotide sequence ID" value="NZ_DAITJQ010000001.1"/>
</dbReference>
<organism evidence="1 2">
    <name type="scientific">Thermotoga petrophila</name>
    <dbReference type="NCBI Taxonomy" id="93929"/>
    <lineage>
        <taxon>Bacteria</taxon>
        <taxon>Thermotogati</taxon>
        <taxon>Thermotogota</taxon>
        <taxon>Thermotogae</taxon>
        <taxon>Thermotogales</taxon>
        <taxon>Thermotogaceae</taxon>
        <taxon>Thermotoga</taxon>
    </lineage>
</organism>
<dbReference type="Proteomes" id="UP000058636">
    <property type="component" value="Unassembled WGS sequence"/>
</dbReference>
<dbReference type="PATRIC" id="fig|93930.3.peg.1772"/>
<sequence>MLEIVAFRGDEYGLSARILADFLDEFRIHEMSPDNFNGKEEIENDFIIVCNPKLLTENFLRQAYEYSRDRGIYFGVISALSIDLLREKLANYQEQISLDPQQYLIILRKENKSIKHRLNAEVFTRYESTVDNFDRVKHKKLCLSMVIDGNRRHLHLSDGKICGINRDIPLEEIYRYFPDCQNCEYERVYAQDVQAECIFMDSCSSTLISTSEKGEYINVGMNFLKNAKVLISSYRPKQGYNSEALLFHHLISHGFEAGEVLYILNTNSYNHCSDYLPYILYGFPNAKVTIPEKLEVDRLRMGKSEIVLEIDRIAGMRLLEIHAGEDILNEVLKRQFYVFSSDEIRKDVFYSVIPYPLKNSIKLFLYSWEEVNGPLRIVFGVGKRLREDVYSKRYFNMRKLELLGFRHKKIQNQVHDYFSKINEQTEVLDEANRNLKNFDLHRLSKNLSAVEERIYNLLADHLLSQNPKFFIEVYGENMTVRCAEEDLHKTIRCPYCGNYLSIKESENTLVPMKRYSGFCSNCHNVFDTESVHPPKYPEIVLVHEQPDRKIFYVKVWNENAHTTNNLVCFNLWCENRSEMENIYLSRDFQVFTLEPGGEEKFEVEVALKRTDQRINKTYCLYVYWFEDFNLSVSTYTFRLKNV</sequence>
<gene>
    <name evidence="1" type="ORF">XD57_0918</name>
</gene>
<name>A0A101EQP0_9THEM</name>
<protein>
    <submittedName>
        <fullName evidence="1">Uncharacterized protein</fullName>
    </submittedName>
</protein>
<evidence type="ECO:0000313" key="2">
    <source>
        <dbReference type="Proteomes" id="UP000058636"/>
    </source>
</evidence>
<proteinExistence type="predicted"/>
<reference evidence="1 2" key="1">
    <citation type="journal article" date="2015" name="MBio">
        <title>Genome-Resolved Metagenomic Analysis Reveals Roles for Candidate Phyla and Other Microbial Community Members in Biogeochemical Transformations in Oil Reservoirs.</title>
        <authorList>
            <person name="Hu P."/>
            <person name="Tom L."/>
            <person name="Singh A."/>
            <person name="Thomas B.C."/>
            <person name="Baker B.J."/>
            <person name="Piceno Y.M."/>
            <person name="Andersen G.L."/>
            <person name="Banfield J.F."/>
        </authorList>
    </citation>
    <scope>NUCLEOTIDE SEQUENCE [LARGE SCALE GENOMIC DNA]</scope>
    <source>
        <strain evidence="1">46_26</strain>
    </source>
</reference>
<evidence type="ECO:0000313" key="1">
    <source>
        <dbReference type="EMBL" id="KUK22985.1"/>
    </source>
</evidence>
<comment type="caution">
    <text evidence="1">The sequence shown here is derived from an EMBL/GenBank/DDBJ whole genome shotgun (WGS) entry which is preliminary data.</text>
</comment>
<dbReference type="AlphaFoldDB" id="A0A101EQP0"/>